<keyword evidence="4" id="KW-1185">Reference proteome</keyword>
<keyword evidence="1" id="KW-0853">WD repeat</keyword>
<organism evidence="3 4">
    <name type="scientific">Aspergillus lucknowensis</name>
    <dbReference type="NCBI Taxonomy" id="176173"/>
    <lineage>
        <taxon>Eukaryota</taxon>
        <taxon>Fungi</taxon>
        <taxon>Dikarya</taxon>
        <taxon>Ascomycota</taxon>
        <taxon>Pezizomycotina</taxon>
        <taxon>Eurotiomycetes</taxon>
        <taxon>Eurotiomycetidae</taxon>
        <taxon>Eurotiales</taxon>
        <taxon>Aspergillaceae</taxon>
        <taxon>Aspergillus</taxon>
        <taxon>Aspergillus subgen. Nidulantes</taxon>
    </lineage>
</organism>
<feature type="signal peptide" evidence="2">
    <location>
        <begin position="1"/>
        <end position="22"/>
    </location>
</feature>
<name>A0ABR4LI46_9EURO</name>
<sequence length="132" mass="14473">MAGCWHLARLVISIAFLPNGQLLILEGHTSLILSVAFSPNGWLLASGLYNKTIQLWDPATGALKEILSTDSPVMVVKFSQDSSYLLTNLGLFKIQFSRGQSIAKLFSCSAARANILALGHLSDRVSFFEFRK</sequence>
<evidence type="ECO:0000256" key="1">
    <source>
        <dbReference type="PROSITE-ProRule" id="PRU00221"/>
    </source>
</evidence>
<keyword evidence="2" id="KW-0732">Signal</keyword>
<feature type="repeat" description="WD" evidence="1">
    <location>
        <begin position="25"/>
        <end position="57"/>
    </location>
</feature>
<dbReference type="PANTHER" id="PTHR19879:SF9">
    <property type="entry name" value="TRANSCRIPTION INITIATION FACTOR TFIID SUBUNIT 5"/>
    <property type="match status" value="1"/>
</dbReference>
<evidence type="ECO:0000313" key="4">
    <source>
        <dbReference type="Proteomes" id="UP001610432"/>
    </source>
</evidence>
<dbReference type="EMBL" id="JBFXLQ010000044">
    <property type="protein sequence ID" value="KAL2864131.1"/>
    <property type="molecule type" value="Genomic_DNA"/>
</dbReference>
<evidence type="ECO:0000256" key="2">
    <source>
        <dbReference type="SAM" id="SignalP"/>
    </source>
</evidence>
<evidence type="ECO:0008006" key="5">
    <source>
        <dbReference type="Google" id="ProtNLM"/>
    </source>
</evidence>
<feature type="chain" id="PRO_5047523042" description="WD40 repeat-like protein" evidence="2">
    <location>
        <begin position="23"/>
        <end position="132"/>
    </location>
</feature>
<dbReference type="PROSITE" id="PS50082">
    <property type="entry name" value="WD_REPEATS_2"/>
    <property type="match status" value="1"/>
</dbReference>
<comment type="caution">
    <text evidence="3">The sequence shown here is derived from an EMBL/GenBank/DDBJ whole genome shotgun (WGS) entry which is preliminary data.</text>
</comment>
<evidence type="ECO:0000313" key="3">
    <source>
        <dbReference type="EMBL" id="KAL2864131.1"/>
    </source>
</evidence>
<dbReference type="PROSITE" id="PS50294">
    <property type="entry name" value="WD_REPEATS_REGION"/>
    <property type="match status" value="1"/>
</dbReference>
<dbReference type="InterPro" id="IPR001680">
    <property type="entry name" value="WD40_rpt"/>
</dbReference>
<protein>
    <recommendedName>
        <fullName evidence="5">WD40 repeat-like protein</fullName>
    </recommendedName>
</protein>
<dbReference type="SUPFAM" id="SSF50998">
    <property type="entry name" value="Quinoprotein alcohol dehydrogenase-like"/>
    <property type="match status" value="1"/>
</dbReference>
<dbReference type="Proteomes" id="UP001610432">
    <property type="component" value="Unassembled WGS sequence"/>
</dbReference>
<proteinExistence type="predicted"/>
<dbReference type="InterPro" id="IPR011047">
    <property type="entry name" value="Quinoprotein_ADH-like_sf"/>
</dbReference>
<dbReference type="InterPro" id="IPR015943">
    <property type="entry name" value="WD40/YVTN_repeat-like_dom_sf"/>
</dbReference>
<gene>
    <name evidence="3" type="ORF">BJX67DRAFT_374132</name>
</gene>
<reference evidence="3 4" key="1">
    <citation type="submission" date="2024-07" db="EMBL/GenBank/DDBJ databases">
        <title>Section-level genome sequencing and comparative genomics of Aspergillus sections Usti and Cavernicolus.</title>
        <authorList>
            <consortium name="Lawrence Berkeley National Laboratory"/>
            <person name="Nybo J.L."/>
            <person name="Vesth T.C."/>
            <person name="Theobald S."/>
            <person name="Frisvad J.C."/>
            <person name="Larsen T.O."/>
            <person name="Kjaerboelling I."/>
            <person name="Rothschild-Mancinelli K."/>
            <person name="Lyhne E.K."/>
            <person name="Kogle M.E."/>
            <person name="Barry K."/>
            <person name="Clum A."/>
            <person name="Na H."/>
            <person name="Ledsgaard L."/>
            <person name="Lin J."/>
            <person name="Lipzen A."/>
            <person name="Kuo A."/>
            <person name="Riley R."/>
            <person name="Mondo S."/>
            <person name="Labutti K."/>
            <person name="Haridas S."/>
            <person name="Pangalinan J."/>
            <person name="Salamov A.A."/>
            <person name="Simmons B.A."/>
            <person name="Magnuson J.K."/>
            <person name="Chen J."/>
            <person name="Drula E."/>
            <person name="Henrissat B."/>
            <person name="Wiebenga A."/>
            <person name="Lubbers R.J."/>
            <person name="Gomes A.C."/>
            <person name="Macurrencykelacurrency M.R."/>
            <person name="Stajich J."/>
            <person name="Grigoriev I.V."/>
            <person name="Mortensen U.H."/>
            <person name="De Vries R.P."/>
            <person name="Baker S.E."/>
            <person name="Andersen M.R."/>
        </authorList>
    </citation>
    <scope>NUCLEOTIDE SEQUENCE [LARGE SCALE GENOMIC DNA]</scope>
    <source>
        <strain evidence="3 4">CBS 449.75</strain>
    </source>
</reference>
<accession>A0ABR4LI46</accession>
<dbReference type="Gene3D" id="2.130.10.10">
    <property type="entry name" value="YVTN repeat-like/Quinoprotein amine dehydrogenase"/>
    <property type="match status" value="1"/>
</dbReference>
<dbReference type="PANTHER" id="PTHR19879">
    <property type="entry name" value="TRANSCRIPTION INITIATION FACTOR TFIID"/>
    <property type="match status" value="1"/>
</dbReference>
<dbReference type="SMART" id="SM00320">
    <property type="entry name" value="WD40"/>
    <property type="match status" value="1"/>
</dbReference>
<dbReference type="GeneID" id="98146581"/>
<dbReference type="Pfam" id="PF00400">
    <property type="entry name" value="WD40"/>
    <property type="match status" value="1"/>
</dbReference>
<dbReference type="RefSeq" id="XP_070883110.1">
    <property type="nucleotide sequence ID" value="XM_071031509.1"/>
</dbReference>